<dbReference type="Gene3D" id="3.40.430.10">
    <property type="entry name" value="Dihydrofolate Reductase, subunit A"/>
    <property type="match status" value="1"/>
</dbReference>
<gene>
    <name evidence="2" type="ORF">GCM10009843_03450</name>
</gene>
<keyword evidence="3" id="KW-1185">Reference proteome</keyword>
<sequence>MATVIMHAVASLDGYIADRNDEVGPLFEWYFNGDRKLVDEESEDRHAPFRVSEKSVDYVRSFWGTIGATIQGRHLFDITNGWEAKPPAGDHLLVVSHRPKPDGWHPEADVPFHDDVAEAVADAEERAGDRVVAVCAGNAGAQALALGLVDYVAIDVVPVIFGAGKPYFGGIDAQHLLEDPDVVIQGDRVLHLRYPVRR</sequence>
<evidence type="ECO:0000313" key="2">
    <source>
        <dbReference type="EMBL" id="GAA2114748.1"/>
    </source>
</evidence>
<reference evidence="2 3" key="1">
    <citation type="journal article" date="2019" name="Int. J. Syst. Evol. Microbiol.">
        <title>The Global Catalogue of Microorganisms (GCM) 10K type strain sequencing project: providing services to taxonomists for standard genome sequencing and annotation.</title>
        <authorList>
            <consortium name="The Broad Institute Genomics Platform"/>
            <consortium name="The Broad Institute Genome Sequencing Center for Infectious Disease"/>
            <person name="Wu L."/>
            <person name="Ma J."/>
        </authorList>
    </citation>
    <scope>NUCLEOTIDE SEQUENCE [LARGE SCALE GENOMIC DNA]</scope>
    <source>
        <strain evidence="2 3">JCM 16021</strain>
    </source>
</reference>
<dbReference type="EMBL" id="BAAAQQ010000002">
    <property type="protein sequence ID" value="GAA2114748.1"/>
    <property type="molecule type" value="Genomic_DNA"/>
</dbReference>
<dbReference type="InterPro" id="IPR002734">
    <property type="entry name" value="RibDG_C"/>
</dbReference>
<dbReference type="RefSeq" id="WP_344301869.1">
    <property type="nucleotide sequence ID" value="NZ_BAAAQQ010000002.1"/>
</dbReference>
<feature type="domain" description="Bacterial bifunctional deaminase-reductase C-terminal" evidence="1">
    <location>
        <begin position="93"/>
        <end position="175"/>
    </location>
</feature>
<proteinExistence type="predicted"/>
<evidence type="ECO:0000259" key="1">
    <source>
        <dbReference type="Pfam" id="PF01872"/>
    </source>
</evidence>
<name>A0ABN2XP93_9ACTN</name>
<protein>
    <submittedName>
        <fullName evidence="2">Dihydrofolate reductase family protein</fullName>
    </submittedName>
</protein>
<organism evidence="2 3">
    <name type="scientific">Nocardioides bigeumensis</name>
    <dbReference type="NCBI Taxonomy" id="433657"/>
    <lineage>
        <taxon>Bacteria</taxon>
        <taxon>Bacillati</taxon>
        <taxon>Actinomycetota</taxon>
        <taxon>Actinomycetes</taxon>
        <taxon>Propionibacteriales</taxon>
        <taxon>Nocardioidaceae</taxon>
        <taxon>Nocardioides</taxon>
    </lineage>
</organism>
<evidence type="ECO:0000313" key="3">
    <source>
        <dbReference type="Proteomes" id="UP001500575"/>
    </source>
</evidence>
<dbReference type="InterPro" id="IPR024072">
    <property type="entry name" value="DHFR-like_dom_sf"/>
</dbReference>
<comment type="caution">
    <text evidence="2">The sequence shown here is derived from an EMBL/GenBank/DDBJ whole genome shotgun (WGS) entry which is preliminary data.</text>
</comment>
<dbReference type="SUPFAM" id="SSF53597">
    <property type="entry name" value="Dihydrofolate reductase-like"/>
    <property type="match status" value="1"/>
</dbReference>
<accession>A0ABN2XP93</accession>
<dbReference type="Pfam" id="PF01872">
    <property type="entry name" value="RibD_C"/>
    <property type="match status" value="1"/>
</dbReference>
<dbReference type="Proteomes" id="UP001500575">
    <property type="component" value="Unassembled WGS sequence"/>
</dbReference>